<organism evidence="2 3">
    <name type="scientific">Marinobacter segnicrescens</name>
    <dbReference type="NCBI Taxonomy" id="430453"/>
    <lineage>
        <taxon>Bacteria</taxon>
        <taxon>Pseudomonadati</taxon>
        <taxon>Pseudomonadota</taxon>
        <taxon>Gammaproteobacteria</taxon>
        <taxon>Pseudomonadales</taxon>
        <taxon>Marinobacteraceae</taxon>
        <taxon>Marinobacter</taxon>
    </lineage>
</organism>
<dbReference type="AlphaFoldDB" id="A0A1I0H840"/>
<protein>
    <submittedName>
        <fullName evidence="2">Uncharacterized protein</fullName>
    </submittedName>
</protein>
<dbReference type="RefSeq" id="WP_091854396.1">
    <property type="nucleotide sequence ID" value="NZ_FOHZ01000025.1"/>
</dbReference>
<dbReference type="Proteomes" id="UP000198762">
    <property type="component" value="Unassembled WGS sequence"/>
</dbReference>
<dbReference type="STRING" id="430453.SAMN04487962_12522"/>
<proteinExistence type="predicted"/>
<sequence>MARDYDELEKARTLTADDIAAAVTRAIQAQKNAEMGEDWDQKHCKHHEALDNLLPHIDDLVSYIEVVKKREERRQRIYEKITGTIVISGILSALGFIGKLVLGSSGG</sequence>
<keyword evidence="1" id="KW-0472">Membrane</keyword>
<accession>A0A1I0H840</accession>
<evidence type="ECO:0000256" key="1">
    <source>
        <dbReference type="SAM" id="Phobius"/>
    </source>
</evidence>
<gene>
    <name evidence="2" type="ORF">SAMN04487962_12522</name>
</gene>
<keyword evidence="1" id="KW-0812">Transmembrane</keyword>
<evidence type="ECO:0000313" key="2">
    <source>
        <dbReference type="EMBL" id="SET79826.1"/>
    </source>
</evidence>
<dbReference type="EMBL" id="FOHZ01000025">
    <property type="protein sequence ID" value="SET79826.1"/>
    <property type="molecule type" value="Genomic_DNA"/>
</dbReference>
<reference evidence="3" key="1">
    <citation type="submission" date="2016-10" db="EMBL/GenBank/DDBJ databases">
        <authorList>
            <person name="Varghese N."/>
            <person name="Submissions S."/>
        </authorList>
    </citation>
    <scope>NUCLEOTIDE SEQUENCE [LARGE SCALE GENOMIC DNA]</scope>
    <source>
        <strain evidence="3">CGMCC 1.6489</strain>
    </source>
</reference>
<feature type="transmembrane region" description="Helical" evidence="1">
    <location>
        <begin position="77"/>
        <end position="97"/>
    </location>
</feature>
<keyword evidence="3" id="KW-1185">Reference proteome</keyword>
<keyword evidence="1" id="KW-1133">Transmembrane helix</keyword>
<evidence type="ECO:0000313" key="3">
    <source>
        <dbReference type="Proteomes" id="UP000198762"/>
    </source>
</evidence>
<name>A0A1I0H840_9GAMM</name>